<reference evidence="2 3" key="1">
    <citation type="submission" date="2020-08" db="EMBL/GenBank/DDBJ databases">
        <title>Genomic Encyclopedia of Type Strains, Phase IV (KMG-IV): sequencing the most valuable type-strain genomes for metagenomic binning, comparative biology and taxonomic classification.</title>
        <authorList>
            <person name="Goeker M."/>
        </authorList>
    </citation>
    <scope>NUCLEOTIDE SEQUENCE [LARGE SCALE GENOMIC DNA]</scope>
    <source>
        <strain evidence="2 3">DSM 102255</strain>
    </source>
</reference>
<gene>
    <name evidence="2" type="ORF">FHS92_002530</name>
</gene>
<organism evidence="2 3">
    <name type="scientific">Sphingobium subterraneum</name>
    <dbReference type="NCBI Taxonomy" id="627688"/>
    <lineage>
        <taxon>Bacteria</taxon>
        <taxon>Pseudomonadati</taxon>
        <taxon>Pseudomonadota</taxon>
        <taxon>Alphaproteobacteria</taxon>
        <taxon>Sphingomonadales</taxon>
        <taxon>Sphingomonadaceae</taxon>
        <taxon>Sphingobium</taxon>
    </lineage>
</organism>
<comment type="caution">
    <text evidence="2">The sequence shown here is derived from an EMBL/GenBank/DDBJ whole genome shotgun (WGS) entry which is preliminary data.</text>
</comment>
<dbReference type="EMBL" id="JACIJP010000004">
    <property type="protein sequence ID" value="MBB6124777.1"/>
    <property type="molecule type" value="Genomic_DNA"/>
</dbReference>
<dbReference type="AlphaFoldDB" id="A0A841J1S7"/>
<keyword evidence="3" id="KW-1185">Reference proteome</keyword>
<evidence type="ECO:0000313" key="2">
    <source>
        <dbReference type="EMBL" id="MBB6124777.1"/>
    </source>
</evidence>
<name>A0A841J1S7_9SPHN</name>
<feature type="chain" id="PRO_5032803380" description="Mlr4354 like protein" evidence="1">
    <location>
        <begin position="21"/>
        <end position="162"/>
    </location>
</feature>
<evidence type="ECO:0000313" key="3">
    <source>
        <dbReference type="Proteomes" id="UP000552700"/>
    </source>
</evidence>
<sequence length="162" mass="16904">MKAVPLFLIVLLVPVGSASARDSLGVFDRWAAFRDASVPRCYAIAAPAQASTSAAWRPFASVGTWPRKGVRGQIHIRLSRQRAPNTQTTLSIGDRRFALVAGNADAWAPDKRADAAILAAMRSAKSMSVAATGRDGRGFADTYTLRGAATAMDAAAIGCAGG</sequence>
<evidence type="ECO:0000256" key="1">
    <source>
        <dbReference type="SAM" id="SignalP"/>
    </source>
</evidence>
<protein>
    <recommendedName>
        <fullName evidence="4">Mlr4354 like protein</fullName>
    </recommendedName>
</protein>
<dbReference type="Proteomes" id="UP000552700">
    <property type="component" value="Unassembled WGS sequence"/>
</dbReference>
<dbReference type="RefSeq" id="WP_184081084.1">
    <property type="nucleotide sequence ID" value="NZ_JACIJP010000004.1"/>
</dbReference>
<accession>A0A841J1S7</accession>
<proteinExistence type="predicted"/>
<keyword evidence="1" id="KW-0732">Signal</keyword>
<feature type="signal peptide" evidence="1">
    <location>
        <begin position="1"/>
        <end position="20"/>
    </location>
</feature>
<evidence type="ECO:0008006" key="4">
    <source>
        <dbReference type="Google" id="ProtNLM"/>
    </source>
</evidence>